<dbReference type="eggNOG" id="COG1961">
    <property type="taxonomic scope" value="Bacteria"/>
</dbReference>
<evidence type="ECO:0000313" key="1">
    <source>
        <dbReference type="EMBL" id="EFH88395.1"/>
    </source>
</evidence>
<dbReference type="EMBL" id="ADVG01000001">
    <property type="protein sequence ID" value="EFH88395.1"/>
    <property type="molecule type" value="Genomic_DNA"/>
</dbReference>
<organism evidence="1 2">
    <name type="scientific">Ktedonobacter racemifer DSM 44963</name>
    <dbReference type="NCBI Taxonomy" id="485913"/>
    <lineage>
        <taxon>Bacteria</taxon>
        <taxon>Bacillati</taxon>
        <taxon>Chloroflexota</taxon>
        <taxon>Ktedonobacteria</taxon>
        <taxon>Ktedonobacterales</taxon>
        <taxon>Ktedonobacteraceae</taxon>
        <taxon>Ktedonobacter</taxon>
    </lineage>
</organism>
<dbReference type="InParanoid" id="D6TE22"/>
<dbReference type="SUPFAM" id="SSF53041">
    <property type="entry name" value="Resolvase-like"/>
    <property type="match status" value="1"/>
</dbReference>
<dbReference type="GO" id="GO:0000150">
    <property type="term" value="F:DNA strand exchange activity"/>
    <property type="evidence" value="ECO:0007669"/>
    <property type="project" value="InterPro"/>
</dbReference>
<accession>D6TE22</accession>
<dbReference type="Gene3D" id="3.40.50.1390">
    <property type="entry name" value="Resolvase, N-terminal catalytic domain"/>
    <property type="match status" value="1"/>
</dbReference>
<gene>
    <name evidence="1" type="ORF">Krac_9844</name>
</gene>
<name>D6TE22_KTERA</name>
<sequence length="117" mass="13204">MSTSVSTMNTVTLMKSSSELVTPLHLQKKALIYIRQSTLHQVLTNQESLRLQYAFQQRAHSLGWHPEEIEVIDADLGLTGASAQHRTGFQELVTKVTLGQVGMGRDFELSAKREQHW</sequence>
<proteinExistence type="predicted"/>
<reference evidence="1 2" key="1">
    <citation type="journal article" date="2011" name="Stand. Genomic Sci.">
        <title>Non-contiguous finished genome sequence and contextual data of the filamentous soil bacterium Ktedonobacter racemifer type strain (SOSP1-21).</title>
        <authorList>
            <person name="Chang Y.J."/>
            <person name="Land M."/>
            <person name="Hauser L."/>
            <person name="Chertkov O."/>
            <person name="Del Rio T.G."/>
            <person name="Nolan M."/>
            <person name="Copeland A."/>
            <person name="Tice H."/>
            <person name="Cheng J.F."/>
            <person name="Lucas S."/>
            <person name="Han C."/>
            <person name="Goodwin L."/>
            <person name="Pitluck S."/>
            <person name="Ivanova N."/>
            <person name="Ovchinikova G."/>
            <person name="Pati A."/>
            <person name="Chen A."/>
            <person name="Palaniappan K."/>
            <person name="Mavromatis K."/>
            <person name="Liolios K."/>
            <person name="Brettin T."/>
            <person name="Fiebig A."/>
            <person name="Rohde M."/>
            <person name="Abt B."/>
            <person name="Goker M."/>
            <person name="Detter J.C."/>
            <person name="Woyke T."/>
            <person name="Bristow J."/>
            <person name="Eisen J.A."/>
            <person name="Markowitz V."/>
            <person name="Hugenholtz P."/>
            <person name="Kyrpides N.C."/>
            <person name="Klenk H.P."/>
            <person name="Lapidus A."/>
        </authorList>
    </citation>
    <scope>NUCLEOTIDE SEQUENCE [LARGE SCALE GENOMIC DNA]</scope>
    <source>
        <strain evidence="2">DSM 44963</strain>
    </source>
</reference>
<protein>
    <submittedName>
        <fullName evidence="1">Resolvase domain protein</fullName>
    </submittedName>
</protein>
<dbReference type="InterPro" id="IPR036162">
    <property type="entry name" value="Resolvase-like_N_sf"/>
</dbReference>
<dbReference type="RefSeq" id="WP_007904341.1">
    <property type="nucleotide sequence ID" value="NZ_ADVG01000001.1"/>
</dbReference>
<dbReference type="Proteomes" id="UP000004508">
    <property type="component" value="Unassembled WGS sequence"/>
</dbReference>
<evidence type="ECO:0000313" key="2">
    <source>
        <dbReference type="Proteomes" id="UP000004508"/>
    </source>
</evidence>
<keyword evidence="2" id="KW-1185">Reference proteome</keyword>
<dbReference type="GO" id="GO:0003677">
    <property type="term" value="F:DNA binding"/>
    <property type="evidence" value="ECO:0007669"/>
    <property type="project" value="InterPro"/>
</dbReference>
<comment type="caution">
    <text evidence="1">The sequence shown here is derived from an EMBL/GenBank/DDBJ whole genome shotgun (WGS) entry which is preliminary data.</text>
</comment>
<dbReference type="AlphaFoldDB" id="D6TE22"/>